<protein>
    <recommendedName>
        <fullName evidence="4">Endonuclease/exonuclease/phosphatase domain-containing protein</fullName>
    </recommendedName>
</protein>
<accession>A0A3L8D4A7</accession>
<evidence type="ECO:0000256" key="1">
    <source>
        <dbReference type="SAM" id="MobiDB-lite"/>
    </source>
</evidence>
<dbReference type="Proteomes" id="UP000279307">
    <property type="component" value="Chromosome 14"/>
</dbReference>
<dbReference type="SUPFAM" id="SSF56219">
    <property type="entry name" value="DNase I-like"/>
    <property type="match status" value="1"/>
</dbReference>
<feature type="compositionally biased region" description="Basic and acidic residues" evidence="1">
    <location>
        <begin position="92"/>
        <end position="108"/>
    </location>
</feature>
<dbReference type="OrthoDB" id="7555353at2759"/>
<comment type="caution">
    <text evidence="2">The sequence shown here is derived from an EMBL/GenBank/DDBJ whole genome shotgun (WGS) entry which is preliminary data.</text>
</comment>
<proteinExistence type="predicted"/>
<feature type="region of interest" description="Disordered" evidence="1">
    <location>
        <begin position="464"/>
        <end position="509"/>
    </location>
</feature>
<gene>
    <name evidence="2" type="ORF">DMN91_012730</name>
</gene>
<evidence type="ECO:0000313" key="3">
    <source>
        <dbReference type="Proteomes" id="UP000279307"/>
    </source>
</evidence>
<sequence length="509" mass="60601">MACDFRLEKVDEVRCEWERFREEKEKEWVEMKNRWKGDKKEELDLAEEWKRKERSLDIRMRVIEERLVEVERNLMNVIDALEARKGEEEERRRVYEETERGGTEERGRSNRGVEVVETEVRGDGSIVSEDRFSWKRSEENWQNRVQELLWEKLKVQCRVGYIRKSGQVLIVKIESEEEKQDILANKNRLKGDRIFVEHDLTWEERKRQEEIKKWAIEQRYKGKEIKIGFGKVRVEGKWIWWEEMIGKSEEGEEGKKKEGRERKREGEELGLRGKKMGMCETWLEKGGESRIKSLLPESHNWEVIHASRTKRRGRASGGIMVGTKKGWKEKEDRVKLEKMSEGIGGVKIRWEENWLNIFTVYSEGMGKEMEELFRSIEERCSGEGIIIGGDFNTRIGELGHEGIEENILLRKSKDRTIGLGGKRFVDKIYENGWHILNDKIVEFKVEELVDSDHLPIKISLKELRQRTRSQSEDEAESNQEEEEQMKQTACWDEEAREIYRDNTDEQRNQ</sequence>
<name>A0A3L8D4A7_OOCBI</name>
<organism evidence="2 3">
    <name type="scientific">Ooceraea biroi</name>
    <name type="common">Clonal raider ant</name>
    <name type="synonym">Cerapachys biroi</name>
    <dbReference type="NCBI Taxonomy" id="2015173"/>
    <lineage>
        <taxon>Eukaryota</taxon>
        <taxon>Metazoa</taxon>
        <taxon>Ecdysozoa</taxon>
        <taxon>Arthropoda</taxon>
        <taxon>Hexapoda</taxon>
        <taxon>Insecta</taxon>
        <taxon>Pterygota</taxon>
        <taxon>Neoptera</taxon>
        <taxon>Endopterygota</taxon>
        <taxon>Hymenoptera</taxon>
        <taxon>Apocrita</taxon>
        <taxon>Aculeata</taxon>
        <taxon>Formicoidea</taxon>
        <taxon>Formicidae</taxon>
        <taxon>Dorylinae</taxon>
        <taxon>Ooceraea</taxon>
    </lineage>
</organism>
<dbReference type="InterPro" id="IPR036691">
    <property type="entry name" value="Endo/exonu/phosph_ase_sf"/>
</dbReference>
<dbReference type="AlphaFoldDB" id="A0A3L8D4A7"/>
<reference evidence="2 3" key="1">
    <citation type="journal article" date="2018" name="Genome Res.">
        <title>The genomic architecture and molecular evolution of ant odorant receptors.</title>
        <authorList>
            <person name="McKenzie S.K."/>
            <person name="Kronauer D.J.C."/>
        </authorList>
    </citation>
    <scope>NUCLEOTIDE SEQUENCE [LARGE SCALE GENOMIC DNA]</scope>
    <source>
        <strain evidence="2">Clonal line C1</strain>
    </source>
</reference>
<evidence type="ECO:0000313" key="2">
    <source>
        <dbReference type="EMBL" id="RLU14843.1"/>
    </source>
</evidence>
<feature type="region of interest" description="Disordered" evidence="1">
    <location>
        <begin position="92"/>
        <end position="112"/>
    </location>
</feature>
<evidence type="ECO:0008006" key="4">
    <source>
        <dbReference type="Google" id="ProtNLM"/>
    </source>
</evidence>
<feature type="compositionally biased region" description="Acidic residues" evidence="1">
    <location>
        <begin position="472"/>
        <end position="483"/>
    </location>
</feature>
<dbReference type="EMBL" id="QOIP01000014">
    <property type="protein sequence ID" value="RLU14843.1"/>
    <property type="molecule type" value="Genomic_DNA"/>
</dbReference>
<feature type="compositionally biased region" description="Basic and acidic residues" evidence="1">
    <location>
        <begin position="496"/>
        <end position="509"/>
    </location>
</feature>
<dbReference type="Gene3D" id="3.60.10.10">
    <property type="entry name" value="Endonuclease/exonuclease/phosphatase"/>
    <property type="match status" value="1"/>
</dbReference>